<dbReference type="EMBL" id="GG749429">
    <property type="protein sequence ID" value="KMW67644.1"/>
    <property type="molecule type" value="Genomic_DNA"/>
</dbReference>
<evidence type="ECO:0000313" key="2">
    <source>
        <dbReference type="EMBL" id="KMW67644.1"/>
    </source>
</evidence>
<feature type="region of interest" description="Disordered" evidence="1">
    <location>
        <begin position="34"/>
        <end position="56"/>
    </location>
</feature>
<reference evidence="2" key="1">
    <citation type="submission" date="2010-03" db="EMBL/GenBank/DDBJ databases">
        <title>Annotation of Blastomyces dermatitidis strain ATCC 18188.</title>
        <authorList>
            <consortium name="The Broad Institute Genome Sequencing Platform"/>
            <consortium name="Broad Institute Genome Sequencing Center for Infectious Disease."/>
            <person name="Cuomo C."/>
            <person name="Klein B."/>
            <person name="Sullivan T."/>
            <person name="Heitman J."/>
            <person name="Young S."/>
            <person name="Zeng Q."/>
            <person name="Gargeya S."/>
            <person name="Alvarado L."/>
            <person name="Berlin A.M."/>
            <person name="Chapman S.B."/>
            <person name="Chen Z."/>
            <person name="Freedman E."/>
            <person name="Gellesch M."/>
            <person name="Goldberg J."/>
            <person name="Griggs A."/>
            <person name="Gujja S."/>
            <person name="Heilman E."/>
            <person name="Heiman D."/>
            <person name="Howarth C."/>
            <person name="Mehta T."/>
            <person name="Neiman D."/>
            <person name="Pearson M."/>
            <person name="Roberts A."/>
            <person name="Saif S."/>
            <person name="Shea T."/>
            <person name="Shenoy N."/>
            <person name="Sisk P."/>
            <person name="Stolte C."/>
            <person name="Sykes S."/>
            <person name="White J."/>
            <person name="Yandava C."/>
            <person name="Haas B."/>
            <person name="Nusbaum C."/>
            <person name="Birren B."/>
        </authorList>
    </citation>
    <scope>NUCLEOTIDE SEQUENCE</scope>
    <source>
        <strain evidence="2">ATCC 18188</strain>
    </source>
</reference>
<dbReference type="Proteomes" id="UP000007802">
    <property type="component" value="Unassembled WGS sequence"/>
</dbReference>
<proteinExistence type="predicted"/>
<name>A0A0J9HF37_AJEDA</name>
<dbReference type="AlphaFoldDB" id="A0A0J9HF37"/>
<evidence type="ECO:0000256" key="1">
    <source>
        <dbReference type="SAM" id="MobiDB-lite"/>
    </source>
</evidence>
<organism evidence="2">
    <name type="scientific">Ajellomyces dermatitidis (strain ATCC 18188 / CBS 674.68)</name>
    <name type="common">Blastomyces dermatitidis</name>
    <dbReference type="NCBI Taxonomy" id="653446"/>
    <lineage>
        <taxon>Eukaryota</taxon>
        <taxon>Fungi</taxon>
        <taxon>Dikarya</taxon>
        <taxon>Ascomycota</taxon>
        <taxon>Pezizomycotina</taxon>
        <taxon>Eurotiomycetes</taxon>
        <taxon>Eurotiomycetidae</taxon>
        <taxon>Onygenales</taxon>
        <taxon>Ajellomycetaceae</taxon>
        <taxon>Blastomyces</taxon>
    </lineage>
</organism>
<sequence length="56" mass="6479">MAAINRKGHIYHLQHSELITFVFRNRMLSSHARKANMGYDKEKQALRTKLNPQVAG</sequence>
<gene>
    <name evidence="2" type="ORF">BDDG_12234</name>
</gene>
<protein>
    <submittedName>
        <fullName evidence="2">Uncharacterized protein</fullName>
    </submittedName>
</protein>
<accession>A0A0J9HF37</accession>